<dbReference type="InterPro" id="IPR051019">
    <property type="entry name" value="VLCFA-Steroid_DH"/>
</dbReference>
<comment type="caution">
    <text evidence="4">The sequence shown here is derived from an EMBL/GenBank/DDBJ whole genome shotgun (WGS) entry which is preliminary data.</text>
</comment>
<dbReference type="InterPro" id="IPR002347">
    <property type="entry name" value="SDR_fam"/>
</dbReference>
<dbReference type="AlphaFoldDB" id="A0A5N6MSS0"/>
<dbReference type="SUPFAM" id="SSF51735">
    <property type="entry name" value="NAD(P)-binding Rossmann-fold domains"/>
    <property type="match status" value="1"/>
</dbReference>
<dbReference type="InterPro" id="IPR036291">
    <property type="entry name" value="NAD(P)-bd_dom_sf"/>
</dbReference>
<dbReference type="Proteomes" id="UP000326852">
    <property type="component" value="Unassembled WGS sequence"/>
</dbReference>
<dbReference type="RefSeq" id="WP_152271249.1">
    <property type="nucleotide sequence ID" value="NZ_VTFX01000001.1"/>
</dbReference>
<name>A0A5N6MSS0_9MICC</name>
<dbReference type="Gene3D" id="3.40.50.720">
    <property type="entry name" value="NAD(P)-binding Rossmann-like Domain"/>
    <property type="match status" value="1"/>
</dbReference>
<proteinExistence type="inferred from homology"/>
<evidence type="ECO:0000313" key="5">
    <source>
        <dbReference type="Proteomes" id="UP000326852"/>
    </source>
</evidence>
<reference evidence="4 5" key="1">
    <citation type="submission" date="2019-08" db="EMBL/GenBank/DDBJ databases">
        <title>Arthrobacter sp. nov., isolated from plateau pika and Tibetan wild ass.</title>
        <authorList>
            <person name="Ge Y."/>
        </authorList>
    </citation>
    <scope>NUCLEOTIDE SEQUENCE [LARGE SCALE GENOMIC DNA]</scope>
    <source>
        <strain evidence="4 5">785</strain>
    </source>
</reference>
<gene>
    <name evidence="4" type="ORF">GD627_02735</name>
</gene>
<dbReference type="Pfam" id="PF00106">
    <property type="entry name" value="adh_short"/>
    <property type="match status" value="1"/>
</dbReference>
<protein>
    <submittedName>
        <fullName evidence="4">SDR family NAD(P)-dependent oxidoreductase</fullName>
    </submittedName>
</protein>
<evidence type="ECO:0000313" key="4">
    <source>
        <dbReference type="EMBL" id="KAD4060007.1"/>
    </source>
</evidence>
<dbReference type="EMBL" id="VTFX01000001">
    <property type="protein sequence ID" value="KAD4060007.1"/>
    <property type="molecule type" value="Genomic_DNA"/>
</dbReference>
<dbReference type="PRINTS" id="PR00080">
    <property type="entry name" value="SDRFAMILY"/>
</dbReference>
<keyword evidence="2" id="KW-0560">Oxidoreductase</keyword>
<comment type="similarity">
    <text evidence="1 3">Belongs to the short-chain dehydrogenases/reductases (SDR) family.</text>
</comment>
<evidence type="ECO:0000256" key="2">
    <source>
        <dbReference type="ARBA" id="ARBA00023002"/>
    </source>
</evidence>
<dbReference type="PANTHER" id="PTHR43899:SF13">
    <property type="entry name" value="RH59310P"/>
    <property type="match status" value="1"/>
</dbReference>
<evidence type="ECO:0000256" key="3">
    <source>
        <dbReference type="RuleBase" id="RU000363"/>
    </source>
</evidence>
<dbReference type="PIRSF" id="PIRSF000126">
    <property type="entry name" value="11-beta-HSD1"/>
    <property type="match status" value="1"/>
</dbReference>
<sequence>MTQTAVITGATSGIGAEFARQLAQRGYNLVLTGRNTERLESTADELARDYSVKTEWIAADLATGEGVAAVADRVGQPDVGLLVNNAGYGLKNDFARNELQAEVDHLNVLVNAPLQLSHTALNAMSSRGGGRIINVASVAGFLPRGTYSAAKAWVINFSRWANIYYGGRGITVTAVCPGFVHTDFHARMEMDKTVYPKWMWLNADRVVREALADAFAGKGISIPSKRYRVLATVGNRAPQALVARLAGRGR</sequence>
<dbReference type="PRINTS" id="PR00081">
    <property type="entry name" value="GDHRDH"/>
</dbReference>
<dbReference type="PANTHER" id="PTHR43899">
    <property type="entry name" value="RH59310P"/>
    <property type="match status" value="1"/>
</dbReference>
<accession>A0A5N6MSS0</accession>
<evidence type="ECO:0000256" key="1">
    <source>
        <dbReference type="ARBA" id="ARBA00006484"/>
    </source>
</evidence>
<dbReference type="GO" id="GO:0016491">
    <property type="term" value="F:oxidoreductase activity"/>
    <property type="evidence" value="ECO:0007669"/>
    <property type="project" value="UniProtKB-KW"/>
</dbReference>
<keyword evidence="5" id="KW-1185">Reference proteome</keyword>
<organism evidence="4 5">
    <name type="scientific">Arthrobacter yangruifuii</name>
    <dbReference type="NCBI Taxonomy" id="2606616"/>
    <lineage>
        <taxon>Bacteria</taxon>
        <taxon>Bacillati</taxon>
        <taxon>Actinomycetota</taxon>
        <taxon>Actinomycetes</taxon>
        <taxon>Micrococcales</taxon>
        <taxon>Micrococcaceae</taxon>
        <taxon>Arthrobacter</taxon>
    </lineage>
</organism>